<evidence type="ECO:0000313" key="3">
    <source>
        <dbReference type="EMBL" id="KAF8398089.1"/>
    </source>
</evidence>
<organism evidence="3 4">
    <name type="scientific">Tetracentron sinense</name>
    <name type="common">Spur-leaf</name>
    <dbReference type="NCBI Taxonomy" id="13715"/>
    <lineage>
        <taxon>Eukaryota</taxon>
        <taxon>Viridiplantae</taxon>
        <taxon>Streptophyta</taxon>
        <taxon>Embryophyta</taxon>
        <taxon>Tracheophyta</taxon>
        <taxon>Spermatophyta</taxon>
        <taxon>Magnoliopsida</taxon>
        <taxon>Trochodendrales</taxon>
        <taxon>Trochodendraceae</taxon>
        <taxon>Tetracentron</taxon>
    </lineage>
</organism>
<feature type="compositionally biased region" description="Polar residues" evidence="2">
    <location>
        <begin position="131"/>
        <end position="140"/>
    </location>
</feature>
<feature type="region of interest" description="Disordered" evidence="2">
    <location>
        <begin position="1"/>
        <end position="66"/>
    </location>
</feature>
<protein>
    <submittedName>
        <fullName evidence="3">Uncharacterized protein</fullName>
    </submittedName>
</protein>
<feature type="compositionally biased region" description="Low complexity" evidence="2">
    <location>
        <begin position="181"/>
        <end position="192"/>
    </location>
</feature>
<feature type="compositionally biased region" description="Polar residues" evidence="2">
    <location>
        <begin position="1"/>
        <end position="24"/>
    </location>
</feature>
<comment type="caution">
    <text evidence="3">The sequence shown here is derived from an EMBL/GenBank/DDBJ whole genome shotgun (WGS) entry which is preliminary data.</text>
</comment>
<proteinExistence type="predicted"/>
<keyword evidence="1" id="KW-0175">Coiled coil</keyword>
<dbReference type="OMA" id="DNPLFCT"/>
<dbReference type="OrthoDB" id="660305at2759"/>
<evidence type="ECO:0000313" key="4">
    <source>
        <dbReference type="Proteomes" id="UP000655225"/>
    </source>
</evidence>
<feature type="region of interest" description="Disordered" evidence="2">
    <location>
        <begin position="504"/>
        <end position="523"/>
    </location>
</feature>
<accession>A0A835DF91</accession>
<feature type="compositionally biased region" description="Low complexity" evidence="2">
    <location>
        <begin position="27"/>
        <end position="37"/>
    </location>
</feature>
<dbReference type="PANTHER" id="PTHR34466">
    <property type="entry name" value="OS11G0129800 PROTEIN"/>
    <property type="match status" value="1"/>
</dbReference>
<gene>
    <name evidence="3" type="ORF">HHK36_017015</name>
</gene>
<reference evidence="3 4" key="1">
    <citation type="submission" date="2020-04" db="EMBL/GenBank/DDBJ databases">
        <title>Plant Genome Project.</title>
        <authorList>
            <person name="Zhang R.-G."/>
        </authorList>
    </citation>
    <scope>NUCLEOTIDE SEQUENCE [LARGE SCALE GENOMIC DNA]</scope>
    <source>
        <strain evidence="3">YNK0</strain>
        <tissue evidence="3">Leaf</tissue>
    </source>
</reference>
<evidence type="ECO:0000256" key="1">
    <source>
        <dbReference type="SAM" id="Coils"/>
    </source>
</evidence>
<dbReference type="Proteomes" id="UP000655225">
    <property type="component" value="Unassembled WGS sequence"/>
</dbReference>
<feature type="compositionally biased region" description="Polar residues" evidence="2">
    <location>
        <begin position="506"/>
        <end position="523"/>
    </location>
</feature>
<feature type="compositionally biased region" description="Polar residues" evidence="2">
    <location>
        <begin position="216"/>
        <end position="240"/>
    </location>
</feature>
<dbReference type="PANTHER" id="PTHR34466:SF3">
    <property type="entry name" value="OS11G0129800 PROTEIN"/>
    <property type="match status" value="1"/>
</dbReference>
<dbReference type="EMBL" id="JABCRI010000011">
    <property type="protein sequence ID" value="KAF8398089.1"/>
    <property type="molecule type" value="Genomic_DNA"/>
</dbReference>
<name>A0A835DF91_TETSI</name>
<feature type="region of interest" description="Disordered" evidence="2">
    <location>
        <begin position="126"/>
        <end position="240"/>
    </location>
</feature>
<evidence type="ECO:0000256" key="2">
    <source>
        <dbReference type="SAM" id="MobiDB-lite"/>
    </source>
</evidence>
<keyword evidence="4" id="KW-1185">Reference proteome</keyword>
<feature type="coiled-coil region" evidence="1">
    <location>
        <begin position="357"/>
        <end position="384"/>
    </location>
</feature>
<dbReference type="AlphaFoldDB" id="A0A835DF91"/>
<sequence>MAVSAFKSTSKRGNLGTSSTNNIYSAKENNSENSSKKFPPRRSRSVSALSRNHLDISSSSSTPLSGVIDFLNKRDNPLFCSSSSSPPDAIESEKLMGIAKFDENTSNLRTPASELVSSGVLDSRRGRSVSRIPNSGNQLQETRKEMGRSLSRVDIGRRPRSVSRGHYGNSESEVEKEYCVSSSLRNKSNRNSAPNTEKKVNGGTRASELSDHSRRLQTWSSQHPPSEPSDGSASYVQTPNWEDGISASSFSEAEEKTVKAVFEQMKIVMVRCPDNAFSALYSLSQPFQSDHPAGDTSTGGIFETVRSEVRRAISEIRNDLESAIRRKNPTIITAANVADIPPELVNPDAVELVSDIRREYARKLEQSQERARKLRADLAVEEHREKELSRILKEILPDPTTPDMQKPRPRRKTSIERRKMSKRLTDEAMTYFDECVSISTFDSSDFSSPEDPPLKIVTATSSVDGKSFLCGSSSAATSYCPGSILNHSKELDAQVQCSRGHEDSYFTANSSSKDPSKGQDNLAGTNTDRIGNFQFSFARESTETLGLHHDIRNYIKKFEKEIEKDGVDCRIARSNYYNADEYRLQVSAESLLFDRVILKNRVESGGLLLCGNGITI</sequence>